<name>A0AAE3VC44_9FIRM</name>
<sequence length="64" mass="7689">MKPRDQAIKVLESNGYAFERNGKKHDIFYNAKLRCSIPLKRHDFDEGDLRYIQKEINHNQRERG</sequence>
<dbReference type="SUPFAM" id="SSF54786">
    <property type="entry name" value="YcfA/nrd intein domain"/>
    <property type="match status" value="1"/>
</dbReference>
<accession>A0AAE3VC44</accession>
<gene>
    <name evidence="1" type="ORF">J2S20_002274</name>
</gene>
<evidence type="ECO:0000313" key="1">
    <source>
        <dbReference type="EMBL" id="MDQ0153553.1"/>
    </source>
</evidence>
<dbReference type="AlphaFoldDB" id="A0AAE3VC44"/>
<keyword evidence="2" id="KW-1185">Reference proteome</keyword>
<comment type="caution">
    <text evidence="1">The sequence shown here is derived from an EMBL/GenBank/DDBJ whole genome shotgun (WGS) entry which is preliminary data.</text>
</comment>
<dbReference type="InterPro" id="IPR038570">
    <property type="entry name" value="HicA_sf"/>
</dbReference>
<organism evidence="1 2">
    <name type="scientific">Moryella indoligenes</name>
    <dbReference type="NCBI Taxonomy" id="371674"/>
    <lineage>
        <taxon>Bacteria</taxon>
        <taxon>Bacillati</taxon>
        <taxon>Bacillota</taxon>
        <taxon>Clostridia</taxon>
        <taxon>Lachnospirales</taxon>
        <taxon>Lachnospiraceae</taxon>
        <taxon>Moryella</taxon>
    </lineage>
</organism>
<dbReference type="Gene3D" id="3.30.920.30">
    <property type="entry name" value="Hypothetical protein"/>
    <property type="match status" value="1"/>
</dbReference>
<dbReference type="Proteomes" id="UP001241537">
    <property type="component" value="Unassembled WGS sequence"/>
</dbReference>
<dbReference type="EMBL" id="JAUSTO010000023">
    <property type="protein sequence ID" value="MDQ0153553.1"/>
    <property type="molecule type" value="Genomic_DNA"/>
</dbReference>
<dbReference type="RefSeq" id="WP_307255458.1">
    <property type="nucleotide sequence ID" value="NZ_JAUSTO010000023.1"/>
</dbReference>
<protein>
    <submittedName>
        <fullName evidence="1">RNA binding protein YcfA (HicA-like mRNA interferase family)</fullName>
    </submittedName>
</protein>
<evidence type="ECO:0000313" key="2">
    <source>
        <dbReference type="Proteomes" id="UP001241537"/>
    </source>
</evidence>
<reference evidence="1" key="1">
    <citation type="submission" date="2023-07" db="EMBL/GenBank/DDBJ databases">
        <title>Genomic Encyclopedia of Type Strains, Phase IV (KMG-IV): sequencing the most valuable type-strain genomes for metagenomic binning, comparative biology and taxonomic classification.</title>
        <authorList>
            <person name="Goeker M."/>
        </authorList>
    </citation>
    <scope>NUCLEOTIDE SEQUENCE</scope>
    <source>
        <strain evidence="1">DSM 19659</strain>
    </source>
</reference>
<proteinExistence type="predicted"/>